<organism evidence="3 4">
    <name type="scientific">Fasciola hepatica</name>
    <name type="common">Liver fluke</name>
    <dbReference type="NCBI Taxonomy" id="6192"/>
    <lineage>
        <taxon>Eukaryota</taxon>
        <taxon>Metazoa</taxon>
        <taxon>Spiralia</taxon>
        <taxon>Lophotrochozoa</taxon>
        <taxon>Platyhelminthes</taxon>
        <taxon>Trematoda</taxon>
        <taxon>Digenea</taxon>
        <taxon>Plagiorchiida</taxon>
        <taxon>Echinostomata</taxon>
        <taxon>Echinostomatoidea</taxon>
        <taxon>Fasciolidae</taxon>
        <taxon>Fasciola</taxon>
    </lineage>
</organism>
<gene>
    <name evidence="3" type="ORF">D915_009227</name>
</gene>
<keyword evidence="4" id="KW-1185">Reference proteome</keyword>
<proteinExistence type="predicted"/>
<name>A0A4E0R3Y6_FASHE</name>
<dbReference type="Proteomes" id="UP000230066">
    <property type="component" value="Unassembled WGS sequence"/>
</dbReference>
<feature type="region of interest" description="Disordered" evidence="1">
    <location>
        <begin position="155"/>
        <end position="182"/>
    </location>
</feature>
<evidence type="ECO:0000256" key="2">
    <source>
        <dbReference type="SAM" id="Phobius"/>
    </source>
</evidence>
<keyword evidence="2" id="KW-0472">Membrane</keyword>
<feature type="transmembrane region" description="Helical" evidence="2">
    <location>
        <begin position="6"/>
        <end position="23"/>
    </location>
</feature>
<evidence type="ECO:0000256" key="1">
    <source>
        <dbReference type="SAM" id="MobiDB-lite"/>
    </source>
</evidence>
<sequence length="182" mass="20917">MFVWAAIDVLFDLHLFPAVTLSVHRLRRSKMYRFPDSISYSTMCEHLIPFAVADYAKYVASVIPRPRMHFDEFVDWCVEHINALEVQYGSTTMLLICAIVLFISLSTVALLLVTCFWWAGGFERPREQTDETELEEHEVIYEDDGGDTHRISRTVLTGHLDHPPHEAGDDGGVHPLRKSKRE</sequence>
<protein>
    <submittedName>
        <fullName evidence="3">Uncharacterized protein</fullName>
    </submittedName>
</protein>
<feature type="compositionally biased region" description="Basic and acidic residues" evidence="1">
    <location>
        <begin position="159"/>
        <end position="172"/>
    </location>
</feature>
<reference evidence="3" key="1">
    <citation type="submission" date="2019-03" db="EMBL/GenBank/DDBJ databases">
        <title>Improved annotation for the trematode Fasciola hepatica.</title>
        <authorList>
            <person name="Choi Y.-J."/>
            <person name="Martin J."/>
            <person name="Mitreva M."/>
        </authorList>
    </citation>
    <scope>NUCLEOTIDE SEQUENCE [LARGE SCALE GENOMIC DNA]</scope>
</reference>
<evidence type="ECO:0000313" key="3">
    <source>
        <dbReference type="EMBL" id="THD20121.1"/>
    </source>
</evidence>
<accession>A0A4E0R3Y6</accession>
<evidence type="ECO:0000313" key="4">
    <source>
        <dbReference type="Proteomes" id="UP000230066"/>
    </source>
</evidence>
<feature type="transmembrane region" description="Helical" evidence="2">
    <location>
        <begin position="94"/>
        <end position="119"/>
    </location>
</feature>
<keyword evidence="2" id="KW-1133">Transmembrane helix</keyword>
<dbReference type="AlphaFoldDB" id="A0A4E0R3Y6"/>
<keyword evidence="2" id="KW-0812">Transmembrane</keyword>
<comment type="caution">
    <text evidence="3">The sequence shown here is derived from an EMBL/GenBank/DDBJ whole genome shotgun (WGS) entry which is preliminary data.</text>
</comment>
<dbReference type="EMBL" id="JXXN02005124">
    <property type="protein sequence ID" value="THD20121.1"/>
    <property type="molecule type" value="Genomic_DNA"/>
</dbReference>